<dbReference type="GO" id="GO:0009378">
    <property type="term" value="F:four-way junction helicase activity"/>
    <property type="evidence" value="ECO:0007669"/>
    <property type="project" value="TreeGrafter"/>
</dbReference>
<evidence type="ECO:0000313" key="13">
    <source>
        <dbReference type="EMBL" id="RAG82561.1"/>
    </source>
</evidence>
<reference evidence="13 14" key="1">
    <citation type="submission" date="2018-06" db="EMBL/GenBank/DDBJ databases">
        <title>Streptacidiphilus pinicola sp. nov., isolated from pine grove soil.</title>
        <authorList>
            <person name="Roh S.G."/>
            <person name="Park S."/>
            <person name="Kim M.-K."/>
            <person name="Yun B.-R."/>
            <person name="Park J."/>
            <person name="Kim M.J."/>
            <person name="Kim Y.S."/>
            <person name="Kim S.B."/>
        </authorList>
    </citation>
    <scope>NUCLEOTIDE SEQUENCE [LARGE SCALE GENOMIC DNA]</scope>
    <source>
        <strain evidence="13 14">MMS16-CNU450</strain>
    </source>
</reference>
<dbReference type="PROSITE" id="PS51192">
    <property type="entry name" value="HELICASE_ATP_BIND_1"/>
    <property type="match status" value="1"/>
</dbReference>
<keyword evidence="4" id="KW-0238">DNA-binding</keyword>
<feature type="domain" description="Helicase ATP-binding" evidence="11">
    <location>
        <begin position="39"/>
        <end position="214"/>
    </location>
</feature>
<dbReference type="RefSeq" id="WP_111505100.1">
    <property type="nucleotide sequence ID" value="NZ_QKYN01000111.1"/>
</dbReference>
<dbReference type="CDD" id="cd06223">
    <property type="entry name" value="PRTases_typeI"/>
    <property type="match status" value="1"/>
</dbReference>
<dbReference type="GO" id="GO:0005737">
    <property type="term" value="C:cytoplasm"/>
    <property type="evidence" value="ECO:0007669"/>
    <property type="project" value="TreeGrafter"/>
</dbReference>
<evidence type="ECO:0000259" key="12">
    <source>
        <dbReference type="PROSITE" id="PS51194"/>
    </source>
</evidence>
<dbReference type="InterPro" id="IPR011545">
    <property type="entry name" value="DEAD/DEAH_box_helicase_dom"/>
</dbReference>
<dbReference type="InterPro" id="IPR029057">
    <property type="entry name" value="PRTase-like"/>
</dbReference>
<dbReference type="Pfam" id="PF00271">
    <property type="entry name" value="Helicase_C"/>
    <property type="match status" value="1"/>
</dbReference>
<dbReference type="Gene3D" id="3.40.50.300">
    <property type="entry name" value="P-loop containing nucleotide triphosphate hydrolases"/>
    <property type="match status" value="2"/>
</dbReference>
<evidence type="ECO:0000256" key="8">
    <source>
        <dbReference type="ARBA" id="ARBA00044535"/>
    </source>
</evidence>
<dbReference type="Pfam" id="PF16124">
    <property type="entry name" value="RecQ_Zn_bind"/>
    <property type="match status" value="1"/>
</dbReference>
<dbReference type="Gene3D" id="1.10.10.10">
    <property type="entry name" value="Winged helix-like DNA-binding domain superfamily/Winged helix DNA-binding domain"/>
    <property type="match status" value="1"/>
</dbReference>
<evidence type="ECO:0000256" key="6">
    <source>
        <dbReference type="ARBA" id="ARBA00034617"/>
    </source>
</evidence>
<dbReference type="InterPro" id="IPR036388">
    <property type="entry name" value="WH-like_DNA-bd_sf"/>
</dbReference>
<dbReference type="SMART" id="SM00490">
    <property type="entry name" value="HELICc"/>
    <property type="match status" value="1"/>
</dbReference>
<accession>A0A2X0IGM0</accession>
<sequence length="736" mass="78278">MDNTQLQDRTAVRAQANAVLRSLAGGDARLREDQWRAIEALVVDRRRALVVQRTGWGKSAVYFVATALLRAAGSGPTVIVSPLLALMRNQVESAARAGITARTINSSNTEEWESVHAEIAGGTVDVLLVSPERLNNPEFRDEVLPRLAAATGLLVVDEAHCISDWGHDFRPDYRRLRTMLADLPAGVPVLATTATANARVTADVAEQLGTHAGHAGGAGARGEALVLRGALDRESLSLGVLQLGDPAHRLAWLADRLDELPGSGIIYTLTVAAAEEVTSFLRQRGHTVASYSGRTEDAERQSAEADLLANRVKALVATSALGMGFDKPDLGFVVHLGSPNSPIAYYQQVGRAGRGIKHAEVLLLPGAEDAAIWRYFASLAFPGEEQVRTTLEALAAHTTPAGEPLPLSTPALEARVDLRRTRLETMLKVLDVDGAVRRVRGGWVTTGEPWAYDAARYARVNETRAAEQRAMLDYAAASTCRMEFLRRQLDDPEAAPCGRCDNCTGERRPTDVSADTLAAARAALGQPGLELEPRRMWPTGMQAAGVQLKGRIPAGEQAAAGRALGRLSDIGWGTRLRSLLAADTPDAPLPPQVLDGVVTLLADWSKGPSAWEQRPSAVVAIASRTRPELIGSLAAGIARIGRLPLLGRIEYAPGADPHRGGRGNSAQRLMQLHDAFVLSPELASALAEQAGDGPGSGPVLLVDDYSDSGWTLAVAARMLRRAGAPAVLPLVLAQSA</sequence>
<keyword evidence="3" id="KW-0067">ATP-binding</keyword>
<evidence type="ECO:0000256" key="7">
    <source>
        <dbReference type="ARBA" id="ARBA00034808"/>
    </source>
</evidence>
<dbReference type="InterPro" id="IPR001650">
    <property type="entry name" value="Helicase_C-like"/>
</dbReference>
<dbReference type="GO" id="GO:0005524">
    <property type="term" value="F:ATP binding"/>
    <property type="evidence" value="ECO:0007669"/>
    <property type="project" value="UniProtKB-KW"/>
</dbReference>
<dbReference type="GO" id="GO:0006310">
    <property type="term" value="P:DNA recombination"/>
    <property type="evidence" value="ECO:0007669"/>
    <property type="project" value="TreeGrafter"/>
</dbReference>
<dbReference type="EMBL" id="QKYN01000111">
    <property type="protein sequence ID" value="RAG82561.1"/>
    <property type="molecule type" value="Genomic_DNA"/>
</dbReference>
<dbReference type="SMART" id="SM00487">
    <property type="entry name" value="DEXDc"/>
    <property type="match status" value="1"/>
</dbReference>
<evidence type="ECO:0000313" key="14">
    <source>
        <dbReference type="Proteomes" id="UP000248889"/>
    </source>
</evidence>
<dbReference type="GO" id="GO:0006281">
    <property type="term" value="P:DNA repair"/>
    <property type="evidence" value="ECO:0007669"/>
    <property type="project" value="TreeGrafter"/>
</dbReference>
<dbReference type="PROSITE" id="PS51194">
    <property type="entry name" value="HELICASE_CTER"/>
    <property type="match status" value="1"/>
</dbReference>
<organism evidence="13 14">
    <name type="scientific">Streptacidiphilus pinicola</name>
    <dbReference type="NCBI Taxonomy" id="2219663"/>
    <lineage>
        <taxon>Bacteria</taxon>
        <taxon>Bacillati</taxon>
        <taxon>Actinomycetota</taxon>
        <taxon>Actinomycetes</taxon>
        <taxon>Kitasatosporales</taxon>
        <taxon>Streptomycetaceae</taxon>
        <taxon>Streptacidiphilus</taxon>
    </lineage>
</organism>
<comment type="similarity">
    <text evidence="1">Belongs to the helicase family. RecQ subfamily.</text>
</comment>
<protein>
    <recommendedName>
        <fullName evidence="8">ATP-dependent DNA helicase RecQ</fullName>
        <ecNumber evidence="7">5.6.2.4</ecNumber>
    </recommendedName>
    <alternativeName>
        <fullName evidence="9">DNA 3'-5' helicase RecQ</fullName>
    </alternativeName>
</protein>
<dbReference type="Proteomes" id="UP000248889">
    <property type="component" value="Unassembled WGS sequence"/>
</dbReference>
<proteinExistence type="inferred from homology"/>
<dbReference type="GO" id="GO:0043138">
    <property type="term" value="F:3'-5' DNA helicase activity"/>
    <property type="evidence" value="ECO:0007669"/>
    <property type="project" value="UniProtKB-EC"/>
</dbReference>
<dbReference type="OrthoDB" id="9760034at2"/>
<dbReference type="InterPro" id="IPR014001">
    <property type="entry name" value="Helicase_ATP-bd"/>
</dbReference>
<evidence type="ECO:0000259" key="10">
    <source>
        <dbReference type="PROSITE" id="PS50206"/>
    </source>
</evidence>
<dbReference type="PROSITE" id="PS50206">
    <property type="entry name" value="RHODANESE_3"/>
    <property type="match status" value="1"/>
</dbReference>
<evidence type="ECO:0000256" key="3">
    <source>
        <dbReference type="ARBA" id="ARBA00022840"/>
    </source>
</evidence>
<evidence type="ECO:0000256" key="1">
    <source>
        <dbReference type="ARBA" id="ARBA00005446"/>
    </source>
</evidence>
<keyword evidence="2" id="KW-0547">Nucleotide-binding</keyword>
<dbReference type="GO" id="GO:0043590">
    <property type="term" value="C:bacterial nucleoid"/>
    <property type="evidence" value="ECO:0007669"/>
    <property type="project" value="TreeGrafter"/>
</dbReference>
<name>A0A2X0IGM0_9ACTN</name>
<keyword evidence="5" id="KW-0413">Isomerase</keyword>
<evidence type="ECO:0000256" key="4">
    <source>
        <dbReference type="ARBA" id="ARBA00023125"/>
    </source>
</evidence>
<dbReference type="PANTHER" id="PTHR13710:SF105">
    <property type="entry name" value="ATP-DEPENDENT DNA HELICASE Q1"/>
    <property type="match status" value="1"/>
</dbReference>
<dbReference type="AlphaFoldDB" id="A0A2X0IGM0"/>
<dbReference type="Pfam" id="PF00270">
    <property type="entry name" value="DEAD"/>
    <property type="match status" value="1"/>
</dbReference>
<dbReference type="InterPro" id="IPR027417">
    <property type="entry name" value="P-loop_NTPase"/>
</dbReference>
<dbReference type="PANTHER" id="PTHR13710">
    <property type="entry name" value="DNA HELICASE RECQ FAMILY MEMBER"/>
    <property type="match status" value="1"/>
</dbReference>
<gene>
    <name evidence="13" type="ORF">DN069_26690</name>
</gene>
<dbReference type="EC" id="5.6.2.4" evidence="7"/>
<comment type="caution">
    <text evidence="13">The sequence shown here is derived from an EMBL/GenBank/DDBJ whole genome shotgun (WGS) entry which is preliminary data.</text>
</comment>
<evidence type="ECO:0000256" key="9">
    <source>
        <dbReference type="ARBA" id="ARBA00044550"/>
    </source>
</evidence>
<dbReference type="InterPro" id="IPR001763">
    <property type="entry name" value="Rhodanese-like_dom"/>
</dbReference>
<evidence type="ECO:0000259" key="11">
    <source>
        <dbReference type="PROSITE" id="PS51192"/>
    </source>
</evidence>
<dbReference type="InterPro" id="IPR032284">
    <property type="entry name" value="RecQ_Zn-bd"/>
</dbReference>
<feature type="domain" description="Helicase C-terminal" evidence="12">
    <location>
        <begin position="252"/>
        <end position="402"/>
    </location>
</feature>
<comment type="catalytic activity">
    <reaction evidence="6">
        <text>Couples ATP hydrolysis with the unwinding of duplex DNA by translocating in the 3'-5' direction.</text>
        <dbReference type="EC" id="5.6.2.4"/>
    </reaction>
</comment>
<dbReference type="GO" id="GO:0030894">
    <property type="term" value="C:replisome"/>
    <property type="evidence" value="ECO:0007669"/>
    <property type="project" value="TreeGrafter"/>
</dbReference>
<dbReference type="InterPro" id="IPR000836">
    <property type="entry name" value="PRTase_dom"/>
</dbReference>
<feature type="domain" description="Rhodanese" evidence="10">
    <location>
        <begin position="678"/>
        <end position="732"/>
    </location>
</feature>
<evidence type="ECO:0000256" key="2">
    <source>
        <dbReference type="ARBA" id="ARBA00022741"/>
    </source>
</evidence>
<keyword evidence="14" id="KW-1185">Reference proteome</keyword>
<evidence type="ECO:0000256" key="5">
    <source>
        <dbReference type="ARBA" id="ARBA00023235"/>
    </source>
</evidence>
<dbReference type="SUPFAM" id="SSF53271">
    <property type="entry name" value="PRTase-like"/>
    <property type="match status" value="2"/>
</dbReference>
<dbReference type="SUPFAM" id="SSF52540">
    <property type="entry name" value="P-loop containing nucleoside triphosphate hydrolases"/>
    <property type="match status" value="1"/>
</dbReference>
<dbReference type="GO" id="GO:0003677">
    <property type="term" value="F:DNA binding"/>
    <property type="evidence" value="ECO:0007669"/>
    <property type="project" value="UniProtKB-KW"/>
</dbReference>